<feature type="region of interest" description="Disordered" evidence="3">
    <location>
        <begin position="59"/>
        <end position="174"/>
    </location>
</feature>
<dbReference type="InterPro" id="IPR000184">
    <property type="entry name" value="Bac_surfAg_D15"/>
</dbReference>
<keyword evidence="2" id="KW-0472">Membrane</keyword>
<accession>A0ABP9W3G3</accession>
<organism evidence="5 6">
    <name type="scientific">Novipirellula caenicola</name>
    <dbReference type="NCBI Taxonomy" id="1536901"/>
    <lineage>
        <taxon>Bacteria</taxon>
        <taxon>Pseudomonadati</taxon>
        <taxon>Planctomycetota</taxon>
        <taxon>Planctomycetia</taxon>
        <taxon>Pirellulales</taxon>
        <taxon>Pirellulaceae</taxon>
        <taxon>Novipirellula</taxon>
    </lineage>
</organism>
<feature type="compositionally biased region" description="Low complexity" evidence="3">
    <location>
        <begin position="85"/>
        <end position="111"/>
    </location>
</feature>
<reference evidence="5 6" key="1">
    <citation type="submission" date="2024-02" db="EMBL/GenBank/DDBJ databases">
        <title>Rhodopirellula caenicola NBRC 110016.</title>
        <authorList>
            <person name="Ichikawa N."/>
            <person name="Katano-Makiyama Y."/>
            <person name="Hidaka K."/>
        </authorList>
    </citation>
    <scope>NUCLEOTIDE SEQUENCE [LARGE SCALE GENOMIC DNA]</scope>
    <source>
        <strain evidence="5 6">NBRC 110016</strain>
    </source>
</reference>
<dbReference type="EMBL" id="BAABRO010000023">
    <property type="protein sequence ID" value="GAA5510458.1"/>
    <property type="molecule type" value="Genomic_DNA"/>
</dbReference>
<evidence type="ECO:0000313" key="5">
    <source>
        <dbReference type="EMBL" id="GAA5510458.1"/>
    </source>
</evidence>
<gene>
    <name evidence="5" type="primary">bamA_2</name>
    <name evidence="5" type="ORF">Rcae01_05966</name>
</gene>
<keyword evidence="6" id="KW-1185">Reference proteome</keyword>
<dbReference type="Pfam" id="PF01103">
    <property type="entry name" value="Omp85"/>
    <property type="match status" value="1"/>
</dbReference>
<proteinExistence type="predicted"/>
<comment type="subcellular location">
    <subcellularLocation>
        <location evidence="1">Membrane</location>
    </subcellularLocation>
</comment>
<evidence type="ECO:0000256" key="3">
    <source>
        <dbReference type="SAM" id="MobiDB-lite"/>
    </source>
</evidence>
<feature type="compositionally biased region" description="Low complexity" evidence="3">
    <location>
        <begin position="137"/>
        <end position="164"/>
    </location>
</feature>
<feature type="domain" description="Bacterial surface antigen (D15)" evidence="4">
    <location>
        <begin position="290"/>
        <end position="595"/>
    </location>
</feature>
<protein>
    <submittedName>
        <fullName evidence="5">Outer membrane protein assembly factor BamA</fullName>
    </submittedName>
</protein>
<name>A0ABP9W3G3_9BACT</name>
<evidence type="ECO:0000256" key="1">
    <source>
        <dbReference type="ARBA" id="ARBA00004370"/>
    </source>
</evidence>
<evidence type="ECO:0000259" key="4">
    <source>
        <dbReference type="Pfam" id="PF01103"/>
    </source>
</evidence>
<sequence length="598" mass="63801">MSTKFQQFSSDEVVRMMHTIETTARPIACLIGVVAFATSFTGCNQLATQSPFAANPLASHSAADSASPHSASPHAAVNRSAVNHPATTSTSASPSAAATQLASTPASPATSELVPGPGDSDRYVARQYPSTPPYTPPSSGYTAPNNYQPPSSYSAPPSLSAPSQTYNGGSAYGAPATTSPATPYTAPAYPDTTFAPPSNTFPGAGYPDSGTLLPYGADPYASAPSSVPMPTVREADLIINGFPARTGRIMLGGAVNSDAGVTGQITVDERNFDIMRWPRSFQDLFSGTAFRGAGQTFRIEAAPGSDYDRYTINFADPNLFGYKPVSMSVSGFLVDRSFNDWDEERLGGRLSFGYRITPDLSISLGISGQSVEVTNPSVRGVAPLEAVLSDNVGRNELYSGSLSLKHDTRDSPIQSSQGHYFEFSFEEAFGDFDYARIETEYRKYWLIAQRADGSGKQTLSYSNQLGFSGENTPLFENFFAGGYATMRGFDFRGASPVIASANGNVEVGGRFKFLNTVEYMFPITADDAFKGVAFVDFGTVESDVELHSDSFRVAPGMGLRVAIPMLGPAPLAFDFAYPVSKAPTDDTQVFSFYMSLIR</sequence>
<comment type="caution">
    <text evidence="5">The sequence shown here is derived from an EMBL/GenBank/DDBJ whole genome shotgun (WGS) entry which is preliminary data.</text>
</comment>
<evidence type="ECO:0000256" key="2">
    <source>
        <dbReference type="ARBA" id="ARBA00023136"/>
    </source>
</evidence>
<dbReference type="Proteomes" id="UP001416858">
    <property type="component" value="Unassembled WGS sequence"/>
</dbReference>
<evidence type="ECO:0000313" key="6">
    <source>
        <dbReference type="Proteomes" id="UP001416858"/>
    </source>
</evidence>
<dbReference type="Gene3D" id="2.40.160.50">
    <property type="entry name" value="membrane protein fhac: a member of the omp85/tpsb transporter family"/>
    <property type="match status" value="1"/>
</dbReference>
<dbReference type="RefSeq" id="WP_345688386.1">
    <property type="nucleotide sequence ID" value="NZ_BAABRO010000023.1"/>
</dbReference>
<feature type="compositionally biased region" description="Low complexity" evidence="3">
    <location>
        <begin position="59"/>
        <end position="76"/>
    </location>
</feature>
<dbReference type="SUPFAM" id="SSF56935">
    <property type="entry name" value="Porins"/>
    <property type="match status" value="1"/>
</dbReference>